<dbReference type="InterPro" id="IPR000620">
    <property type="entry name" value="EamA_dom"/>
</dbReference>
<keyword evidence="4 5" id="KW-0472">Membrane</keyword>
<dbReference type="InterPro" id="IPR037185">
    <property type="entry name" value="EmrE-like"/>
</dbReference>
<organism evidence="7 8">
    <name type="scientific">Tetrapisispora phaffii (strain ATCC 24235 / CBS 4417 / NBRC 1672 / NRRL Y-8282 / UCD 70-5)</name>
    <name type="common">Yeast</name>
    <name type="synonym">Fabospora phaffii</name>
    <dbReference type="NCBI Taxonomy" id="1071381"/>
    <lineage>
        <taxon>Eukaryota</taxon>
        <taxon>Fungi</taxon>
        <taxon>Dikarya</taxon>
        <taxon>Ascomycota</taxon>
        <taxon>Saccharomycotina</taxon>
        <taxon>Saccharomycetes</taxon>
        <taxon>Saccharomycetales</taxon>
        <taxon>Saccharomycetaceae</taxon>
        <taxon>Tetrapisispora</taxon>
    </lineage>
</organism>
<accession>G8BVL3</accession>
<feature type="transmembrane region" description="Helical" evidence="5">
    <location>
        <begin position="119"/>
        <end position="138"/>
    </location>
</feature>
<dbReference type="GeneID" id="11535944"/>
<feature type="transmembrane region" description="Helical" evidence="5">
    <location>
        <begin position="254"/>
        <end position="271"/>
    </location>
</feature>
<dbReference type="RefSeq" id="XP_003686375.1">
    <property type="nucleotide sequence ID" value="XM_003686327.1"/>
</dbReference>
<evidence type="ECO:0000256" key="1">
    <source>
        <dbReference type="ARBA" id="ARBA00004141"/>
    </source>
</evidence>
<evidence type="ECO:0000256" key="3">
    <source>
        <dbReference type="ARBA" id="ARBA00022989"/>
    </source>
</evidence>
<dbReference type="GO" id="GO:0016020">
    <property type="term" value="C:membrane"/>
    <property type="evidence" value="ECO:0007669"/>
    <property type="project" value="UniProtKB-SubCell"/>
</dbReference>
<dbReference type="Proteomes" id="UP000005666">
    <property type="component" value="Chromosome 7"/>
</dbReference>
<dbReference type="eggNOG" id="KOG4510">
    <property type="taxonomic scope" value="Eukaryota"/>
</dbReference>
<feature type="transmembrane region" description="Helical" evidence="5">
    <location>
        <begin position="223"/>
        <end position="242"/>
    </location>
</feature>
<dbReference type="HOGENOM" id="CLU_032828_4_0_1"/>
<feature type="domain" description="EamA" evidence="6">
    <location>
        <begin position="159"/>
        <end position="293"/>
    </location>
</feature>
<evidence type="ECO:0000256" key="4">
    <source>
        <dbReference type="ARBA" id="ARBA00023136"/>
    </source>
</evidence>
<dbReference type="EMBL" id="HE612862">
    <property type="protein sequence ID" value="CCE63941.1"/>
    <property type="molecule type" value="Genomic_DNA"/>
</dbReference>
<dbReference type="PANTHER" id="PTHR22911:SF6">
    <property type="entry name" value="SOLUTE CARRIER FAMILY 35 MEMBER G1"/>
    <property type="match status" value="1"/>
</dbReference>
<dbReference type="OrthoDB" id="306876at2759"/>
<dbReference type="Pfam" id="PF00892">
    <property type="entry name" value="EamA"/>
    <property type="match status" value="2"/>
</dbReference>
<gene>
    <name evidence="7" type="primary">TPHA0G01050</name>
    <name evidence="7" type="ordered locus">TPHA_0G01050</name>
</gene>
<sequence>MQVSTKVLETMGDKTEEDRIKPLQILLLRMVVTSIALVVYMYYNRRTIPYVPFGNPAVRGWLILRGIFGFIGVFGMYYSLMYLTISDAVLISFMAPSFTIISAWLVLHESISPIECMGSALSLSGVILIVRPTFIFGAANDSGNSDSTFNHDPAGRCIAIVFALFGAMSLSGVYIVIRFIGDRAHAIMNVNYFSFVTGVVSFFGILVIPGFKFQKIDNFKGLNLFLLIGICGFIHQLLLSMGIQRVTKASKGSLMSYTQLIYAIFWDVIIWGKWPNVFSIIGMILIIGSTITVIKMKEKLSERQSEYIELQETD</sequence>
<keyword evidence="2 5" id="KW-0812">Transmembrane</keyword>
<evidence type="ECO:0000313" key="7">
    <source>
        <dbReference type="EMBL" id="CCE63941.1"/>
    </source>
</evidence>
<feature type="transmembrane region" description="Helical" evidence="5">
    <location>
        <begin position="158"/>
        <end position="180"/>
    </location>
</feature>
<evidence type="ECO:0000256" key="5">
    <source>
        <dbReference type="SAM" id="Phobius"/>
    </source>
</evidence>
<dbReference type="PANTHER" id="PTHR22911">
    <property type="entry name" value="ACYL-MALONYL CONDENSING ENZYME-RELATED"/>
    <property type="match status" value="1"/>
</dbReference>
<dbReference type="KEGG" id="tpf:TPHA_0G01050"/>
<feature type="transmembrane region" description="Helical" evidence="5">
    <location>
        <begin position="277"/>
        <end position="294"/>
    </location>
</feature>
<reference evidence="7 8" key="1">
    <citation type="journal article" date="2011" name="Proc. Natl. Acad. Sci. U.S.A.">
        <title>Evolutionary erosion of yeast sex chromosomes by mating-type switching accidents.</title>
        <authorList>
            <person name="Gordon J.L."/>
            <person name="Armisen D."/>
            <person name="Proux-Wera E."/>
            <person name="Oheigeartaigh S.S."/>
            <person name="Byrne K.P."/>
            <person name="Wolfe K.H."/>
        </authorList>
    </citation>
    <scope>NUCLEOTIDE SEQUENCE [LARGE SCALE GENOMIC DNA]</scope>
    <source>
        <strain evidence="8">ATCC 24235 / CBS 4417 / NBRC 1672 / NRRL Y-8282 / UCD 70-5</strain>
    </source>
</reference>
<evidence type="ECO:0000259" key="6">
    <source>
        <dbReference type="Pfam" id="PF00892"/>
    </source>
</evidence>
<dbReference type="AlphaFoldDB" id="G8BVL3"/>
<name>G8BVL3_TETPH</name>
<keyword evidence="8" id="KW-1185">Reference proteome</keyword>
<comment type="subcellular location">
    <subcellularLocation>
        <location evidence="1">Membrane</location>
        <topology evidence="1">Multi-pass membrane protein</topology>
    </subcellularLocation>
</comment>
<dbReference type="OMA" id="TQMALIG"/>
<proteinExistence type="predicted"/>
<dbReference type="GO" id="GO:0005783">
    <property type="term" value="C:endoplasmic reticulum"/>
    <property type="evidence" value="ECO:0007669"/>
    <property type="project" value="EnsemblFungi"/>
</dbReference>
<feature type="transmembrane region" description="Helical" evidence="5">
    <location>
        <begin position="62"/>
        <end position="82"/>
    </location>
</feature>
<dbReference type="SUPFAM" id="SSF103481">
    <property type="entry name" value="Multidrug resistance efflux transporter EmrE"/>
    <property type="match status" value="2"/>
</dbReference>
<feature type="domain" description="EamA" evidence="6">
    <location>
        <begin position="19"/>
        <end position="130"/>
    </location>
</feature>
<feature type="transmembrane region" description="Helical" evidence="5">
    <location>
        <begin position="23"/>
        <end position="42"/>
    </location>
</feature>
<evidence type="ECO:0000256" key="2">
    <source>
        <dbReference type="ARBA" id="ARBA00022692"/>
    </source>
</evidence>
<protein>
    <recommendedName>
        <fullName evidence="6">EamA domain-containing protein</fullName>
    </recommendedName>
</protein>
<evidence type="ECO:0000313" key="8">
    <source>
        <dbReference type="Proteomes" id="UP000005666"/>
    </source>
</evidence>
<keyword evidence="3 5" id="KW-1133">Transmembrane helix</keyword>
<feature type="transmembrane region" description="Helical" evidence="5">
    <location>
        <begin position="192"/>
        <end position="211"/>
    </location>
</feature>
<feature type="transmembrane region" description="Helical" evidence="5">
    <location>
        <begin position="88"/>
        <end position="107"/>
    </location>
</feature>